<proteinExistence type="predicted"/>
<sequence length="71" mass="8186">MTEPAFCFTSVRLNFGNEGDYGRDAFNRQRFTEMAEHLKTVKGRFIISLNDCKSVREVFKDFQFATVGPTL</sequence>
<dbReference type="Proteomes" id="UP000436692">
    <property type="component" value="Unassembled WGS sequence"/>
</dbReference>
<dbReference type="AlphaFoldDB" id="A0AAE5AZ17"/>
<protein>
    <recommendedName>
        <fullName evidence="3">DNA adenine methylase</fullName>
    </recommendedName>
</protein>
<comment type="caution">
    <text evidence="1">The sequence shown here is derived from an EMBL/GenBank/DDBJ whole genome shotgun (WGS) entry which is preliminary data.</text>
</comment>
<gene>
    <name evidence="1" type="ORF">GOZ95_25270</name>
</gene>
<dbReference type="InterPro" id="IPR029063">
    <property type="entry name" value="SAM-dependent_MTases_sf"/>
</dbReference>
<accession>A0AAE5AZ17</accession>
<evidence type="ECO:0008006" key="3">
    <source>
        <dbReference type="Google" id="ProtNLM"/>
    </source>
</evidence>
<evidence type="ECO:0000313" key="2">
    <source>
        <dbReference type="Proteomes" id="UP000436692"/>
    </source>
</evidence>
<dbReference type="SUPFAM" id="SSF53335">
    <property type="entry name" value="S-adenosyl-L-methionine-dependent methyltransferases"/>
    <property type="match status" value="1"/>
</dbReference>
<name>A0AAE5AZ17_AGRVI</name>
<reference evidence="1 2" key="1">
    <citation type="submission" date="2019-12" db="EMBL/GenBank/DDBJ databases">
        <title>Whole-genome sequencing of Allorhizobium vitis.</title>
        <authorList>
            <person name="Gan H.M."/>
            <person name="Szegedi E."/>
            <person name="Burr T."/>
            <person name="Savka M.A."/>
        </authorList>
    </citation>
    <scope>NUCLEOTIDE SEQUENCE [LARGE SCALE GENOMIC DNA]</scope>
    <source>
        <strain evidence="1 2">CG989</strain>
    </source>
</reference>
<evidence type="ECO:0000313" key="1">
    <source>
        <dbReference type="EMBL" id="MUZ60742.1"/>
    </source>
</evidence>
<organism evidence="1 2">
    <name type="scientific">Agrobacterium vitis</name>
    <name type="common">Rhizobium vitis</name>
    <dbReference type="NCBI Taxonomy" id="373"/>
    <lineage>
        <taxon>Bacteria</taxon>
        <taxon>Pseudomonadati</taxon>
        <taxon>Pseudomonadota</taxon>
        <taxon>Alphaproteobacteria</taxon>
        <taxon>Hyphomicrobiales</taxon>
        <taxon>Rhizobiaceae</taxon>
        <taxon>Rhizobium/Agrobacterium group</taxon>
        <taxon>Agrobacterium</taxon>
    </lineage>
</organism>
<dbReference type="EMBL" id="WPHM01000020">
    <property type="protein sequence ID" value="MUZ60742.1"/>
    <property type="molecule type" value="Genomic_DNA"/>
</dbReference>
<dbReference type="Gene3D" id="3.40.50.150">
    <property type="entry name" value="Vaccinia Virus protein VP39"/>
    <property type="match status" value="1"/>
</dbReference>
<dbReference type="RefSeq" id="WP_156551411.1">
    <property type="nucleotide sequence ID" value="NZ_JABAEJ010000020.1"/>
</dbReference>